<dbReference type="PANTHER" id="PTHR30093:SF7">
    <property type="entry name" value="MSHA MAJOR PILIN SUBUNIT MSHA"/>
    <property type="match status" value="1"/>
</dbReference>
<dbReference type="AlphaFoldDB" id="A0AA47HY65"/>
<dbReference type="Pfam" id="PF07963">
    <property type="entry name" value="N_methyl"/>
    <property type="match status" value="1"/>
</dbReference>
<reference evidence="2" key="1">
    <citation type="submission" date="2022-11" db="EMBL/GenBank/DDBJ databases">
        <title>Genomic of Pseudomonas TF18.</title>
        <authorList>
            <person name="Liu T."/>
        </authorList>
    </citation>
    <scope>NUCLEOTIDE SEQUENCE</scope>
    <source>
        <strain evidence="2">TF18</strain>
    </source>
</reference>
<dbReference type="Gene3D" id="3.30.700.10">
    <property type="entry name" value="Glycoprotein, Type 4 Pilin"/>
    <property type="match status" value="1"/>
</dbReference>
<gene>
    <name evidence="2" type="ORF">OSV15_17355</name>
</gene>
<protein>
    <submittedName>
        <fullName evidence="2">Prepilin-type N-terminal cleavage/methylation domain-containing protein</fullName>
    </submittedName>
</protein>
<proteinExistence type="predicted"/>
<dbReference type="InterPro" id="IPR012902">
    <property type="entry name" value="N_methyl_site"/>
</dbReference>
<dbReference type="EMBL" id="CP113257">
    <property type="protein sequence ID" value="WAE51431.1"/>
    <property type="molecule type" value="Genomic_DNA"/>
</dbReference>
<dbReference type="NCBIfam" id="TIGR02532">
    <property type="entry name" value="IV_pilin_GFxxxE"/>
    <property type="match status" value="1"/>
</dbReference>
<dbReference type="RefSeq" id="WP_267930945.1">
    <property type="nucleotide sequence ID" value="NZ_CP113257.1"/>
</dbReference>
<evidence type="ECO:0000313" key="2">
    <source>
        <dbReference type="EMBL" id="WAE51431.1"/>
    </source>
</evidence>
<feature type="transmembrane region" description="Helical" evidence="1">
    <location>
        <begin position="7"/>
        <end position="28"/>
    </location>
</feature>
<evidence type="ECO:0000256" key="1">
    <source>
        <dbReference type="SAM" id="Phobius"/>
    </source>
</evidence>
<keyword evidence="1" id="KW-0472">Membrane</keyword>
<dbReference type="Proteomes" id="UP001164632">
    <property type="component" value="Chromosome"/>
</dbReference>
<organism evidence="2 3">
    <name type="scientific">Stutzerimonas frequens</name>
    <dbReference type="NCBI Taxonomy" id="2968969"/>
    <lineage>
        <taxon>Bacteria</taxon>
        <taxon>Pseudomonadati</taxon>
        <taxon>Pseudomonadota</taxon>
        <taxon>Gammaproteobacteria</taxon>
        <taxon>Pseudomonadales</taxon>
        <taxon>Pseudomonadaceae</taxon>
        <taxon>Stutzerimonas</taxon>
    </lineage>
</organism>
<accession>A0AA47HY65</accession>
<dbReference type="PANTHER" id="PTHR30093">
    <property type="entry name" value="GENERAL SECRETION PATHWAY PROTEIN G"/>
    <property type="match status" value="1"/>
</dbReference>
<keyword evidence="1" id="KW-1133">Transmembrane helix</keyword>
<evidence type="ECO:0000313" key="3">
    <source>
        <dbReference type="Proteomes" id="UP001164632"/>
    </source>
</evidence>
<dbReference type="InterPro" id="IPR045584">
    <property type="entry name" value="Pilin-like"/>
</dbReference>
<name>A0AA47HY65_9GAMM</name>
<dbReference type="SUPFAM" id="SSF54523">
    <property type="entry name" value="Pili subunits"/>
    <property type="match status" value="1"/>
</dbReference>
<sequence length="152" mass="15041">MKKQQSGFTMIELIMVIVILGILAAFALPKFADLGSNARAAAIQGLAGSIKSASAIIHSAWLAGGGTGTTVNVEGGTVTTTANGYALATAAGIGAAIDEDGFTGTPGTGNIVYIPDGYTGTDCSVTFTEANPAATDVADQVPQIAVDDTCAG</sequence>
<keyword evidence="1" id="KW-0812">Transmembrane</keyword>